<feature type="region of interest" description="Disordered" evidence="1">
    <location>
        <begin position="1"/>
        <end position="34"/>
    </location>
</feature>
<dbReference type="Proteomes" id="UP000494174">
    <property type="component" value="Unassembled WGS sequence"/>
</dbReference>
<protein>
    <submittedName>
        <fullName evidence="2">Uncharacterized protein</fullName>
    </submittedName>
</protein>
<dbReference type="EMBL" id="CABVPU010000040">
    <property type="protein sequence ID" value="VWC37838.1"/>
    <property type="molecule type" value="Genomic_DNA"/>
</dbReference>
<sequence>MRYPLQPADQGASALRPCAPQPHAPAPRADIEER</sequence>
<proteinExistence type="predicted"/>
<name>A0A6P2RLJ2_BURL3</name>
<evidence type="ECO:0000256" key="1">
    <source>
        <dbReference type="SAM" id="MobiDB-lite"/>
    </source>
</evidence>
<gene>
    <name evidence="2" type="ORF">BLA15945_06843</name>
</gene>
<accession>A0A6P2RLJ2</accession>
<evidence type="ECO:0000313" key="2">
    <source>
        <dbReference type="EMBL" id="VWC37838.1"/>
    </source>
</evidence>
<evidence type="ECO:0000313" key="3">
    <source>
        <dbReference type="Proteomes" id="UP000494174"/>
    </source>
</evidence>
<dbReference type="AlphaFoldDB" id="A0A6P2RLJ2"/>
<reference evidence="2 3" key="1">
    <citation type="submission" date="2019-09" db="EMBL/GenBank/DDBJ databases">
        <authorList>
            <person name="Depoorter E."/>
        </authorList>
    </citation>
    <scope>NUCLEOTIDE SEQUENCE [LARGE SCALE GENOMIC DNA]</scope>
    <source>
        <strain evidence="2">R-15945</strain>
    </source>
</reference>
<organism evidence="2 3">
    <name type="scientific">Burkholderia lata (strain ATCC 17760 / DSM 23089 / LMG 22485 / NCIMB 9086 / R18194 / 383)</name>
    <dbReference type="NCBI Taxonomy" id="482957"/>
    <lineage>
        <taxon>Bacteria</taxon>
        <taxon>Pseudomonadati</taxon>
        <taxon>Pseudomonadota</taxon>
        <taxon>Betaproteobacteria</taxon>
        <taxon>Burkholderiales</taxon>
        <taxon>Burkholderiaceae</taxon>
        <taxon>Burkholderia</taxon>
        <taxon>Burkholderia cepacia complex</taxon>
    </lineage>
</organism>